<evidence type="ECO:0000259" key="3">
    <source>
        <dbReference type="Pfam" id="PF14028"/>
    </source>
</evidence>
<feature type="domain" description="Thiopeptide-type bacteriocin biosynthesis" evidence="3">
    <location>
        <begin position="813"/>
        <end position="1074"/>
    </location>
</feature>
<keyword evidence="5" id="KW-1185">Reference proteome</keyword>
<dbReference type="InterPro" id="IPR023809">
    <property type="entry name" value="Thiopep_bacteriocin_synth_dom"/>
</dbReference>
<feature type="region of interest" description="Disordered" evidence="1">
    <location>
        <begin position="762"/>
        <end position="803"/>
    </location>
</feature>
<evidence type="ECO:0000313" key="5">
    <source>
        <dbReference type="Proteomes" id="UP001596067"/>
    </source>
</evidence>
<dbReference type="RefSeq" id="WP_380236291.1">
    <property type="nucleotide sequence ID" value="NZ_JBHSOD010000042.1"/>
</dbReference>
<dbReference type="Pfam" id="PF14028">
    <property type="entry name" value="Lant_dehydr_C"/>
    <property type="match status" value="1"/>
</dbReference>
<evidence type="ECO:0000256" key="1">
    <source>
        <dbReference type="SAM" id="MobiDB-lite"/>
    </source>
</evidence>
<dbReference type="Proteomes" id="UP001596067">
    <property type="component" value="Unassembled WGS sequence"/>
</dbReference>
<comment type="caution">
    <text evidence="4">The sequence shown here is derived from an EMBL/GenBank/DDBJ whole genome shotgun (WGS) entry which is preliminary data.</text>
</comment>
<dbReference type="Pfam" id="PF04738">
    <property type="entry name" value="Lant_dehydr_N"/>
    <property type="match status" value="1"/>
</dbReference>
<evidence type="ECO:0000313" key="4">
    <source>
        <dbReference type="EMBL" id="MFC5888596.1"/>
    </source>
</evidence>
<gene>
    <name evidence="4" type="ORF">ACFP0N_26870</name>
</gene>
<feature type="compositionally biased region" description="Low complexity" evidence="1">
    <location>
        <begin position="222"/>
        <end position="233"/>
    </location>
</feature>
<dbReference type="NCBIfam" id="TIGR03891">
    <property type="entry name" value="thiopep_ocin"/>
    <property type="match status" value="1"/>
</dbReference>
<accession>A0ABW1F345</accession>
<proteinExistence type="predicted"/>
<evidence type="ECO:0000259" key="2">
    <source>
        <dbReference type="Pfam" id="PF04738"/>
    </source>
</evidence>
<feature type="region of interest" description="Disordered" evidence="1">
    <location>
        <begin position="222"/>
        <end position="249"/>
    </location>
</feature>
<reference evidence="5" key="1">
    <citation type="journal article" date="2019" name="Int. J. Syst. Evol. Microbiol.">
        <title>The Global Catalogue of Microorganisms (GCM) 10K type strain sequencing project: providing services to taxonomists for standard genome sequencing and annotation.</title>
        <authorList>
            <consortium name="The Broad Institute Genomics Platform"/>
            <consortium name="The Broad Institute Genome Sequencing Center for Infectious Disease"/>
            <person name="Wu L."/>
            <person name="Ma J."/>
        </authorList>
    </citation>
    <scope>NUCLEOTIDE SEQUENCE [LARGE SCALE GENOMIC DNA]</scope>
    <source>
        <strain evidence="5">CGMCC 4.1469</strain>
    </source>
</reference>
<name>A0ABW1F345_9ACTN</name>
<feature type="compositionally biased region" description="Low complexity" evidence="1">
    <location>
        <begin position="781"/>
        <end position="791"/>
    </location>
</feature>
<protein>
    <submittedName>
        <fullName evidence="4">Lantibiotic dehydratase</fullName>
    </submittedName>
</protein>
<organism evidence="4 5">
    <name type="scientific">Kitasatospora aburaviensis</name>
    <dbReference type="NCBI Taxonomy" id="67265"/>
    <lineage>
        <taxon>Bacteria</taxon>
        <taxon>Bacillati</taxon>
        <taxon>Actinomycetota</taxon>
        <taxon>Actinomycetes</taxon>
        <taxon>Kitasatosporales</taxon>
        <taxon>Streptomycetaceae</taxon>
        <taxon>Kitasatospora</taxon>
    </lineage>
</organism>
<sequence length="1084" mass="115526">MTPSTPSGPQTARTGAHGGRDLYAPMPWAVLRAPLLPVDAAPPAAAAPRRETSDPASLLPSDPRVRVAIAVASPDLTAALAATAPGSGHRACRLRGKVLRYLLRMSARPTPYGLFAGVGLVGWGASTDAALDTGRLRTRTRPDMQWLLDLVSALEEEPAVRAGLRLVANRAVLLRGGRLFLHDTGSGVSVRASATVRAVLDAAALEPVPFSPLVEAVATESVSGPVSGPVSGSGAPGPAGPRPAPTREKAEQLVDELRRLGFLQTDLNPPLTGRDPLDHVRGRLADIPAAGPTAAGLAGLSAATQAWDGLACADRVQAWPDLSARMRNLCPGVDGSDLLQTDLALALTGSRLHRAVGAEAARAAELLLRISPHPNGPPQLADYRRSFEARYGTGRRVPLLELLDAEFGLGPPGSHRDPSFPARDAALRGLALRAGREREPVVELDDHLLERLQTWTPEVGAPPPTLELPVFVAAASRAAVDAGDFRLVVGPNVGPGGAGRSLGRFADLLGPGAAAALAQVAQAEAAASPGTAFAEVVYTPQPRRLANVVVRPSVHPLEIVFGAWPAVAPQQVVPVDELVVGVEGDRFTVSWPRGGGLRIAAVQGHMLHPGRAPAAARFLLDVTDENRCGLAPFDWGGAGAFPFLPRVQRGRIVLSLAQWRLDPVRDELPAEPPDGFADALAAWRERWLVPRHVYLTVADNRLLLDLDDSSHRELLREDLLRQQGPLVLQEALPGPEDAWLPGAEGGHLCEINVSLALRPPADGGTANAARASVRPRPAQEPTRTAPAPGLRRPLRPQPPVDADSRLRLPGSDWLYVKVYAARAFHEDVIGGPLRALTEFALNARLADGWFFVRYADPKPHLRLRFHGEPANLLGPLLAEVCDWASDLVAEGVCSHFALDTYEREVERYGGDRGLRAAEAVFGADSAAVCELVHLGRAPGLPYDRLTLAALSIDDLLDGLRMGPAARTELYRQYGRPQPRDGAEYRRRKQELRSLLGRPRLAPAAGPGSALDRLLASRRAALAAPAEQLASLDADALLHRPLADLCRSLVHLHVNRLLGIGEADEELVLQLLRRTREGLLHAPSH</sequence>
<dbReference type="InterPro" id="IPR006827">
    <property type="entry name" value="Lant_deHydtase_N"/>
</dbReference>
<feature type="domain" description="Lantibiotic dehydratase N-terminal" evidence="2">
    <location>
        <begin position="62"/>
        <end position="715"/>
    </location>
</feature>
<dbReference type="EMBL" id="JBHSOD010000042">
    <property type="protein sequence ID" value="MFC5888596.1"/>
    <property type="molecule type" value="Genomic_DNA"/>
</dbReference>